<dbReference type="AlphaFoldDB" id="A0AAN7H7X2"/>
<keyword evidence="3" id="KW-1185">Reference proteome</keyword>
<gene>
    <name evidence="2" type="ORF">C8A03DRAFT_43062</name>
</gene>
<reference evidence="2" key="1">
    <citation type="journal article" date="2023" name="Mol. Phylogenet. Evol.">
        <title>Genome-scale phylogeny and comparative genomics of the fungal order Sordariales.</title>
        <authorList>
            <person name="Hensen N."/>
            <person name="Bonometti L."/>
            <person name="Westerberg I."/>
            <person name="Brannstrom I.O."/>
            <person name="Guillou S."/>
            <person name="Cros-Aarteil S."/>
            <person name="Calhoun S."/>
            <person name="Haridas S."/>
            <person name="Kuo A."/>
            <person name="Mondo S."/>
            <person name="Pangilinan J."/>
            <person name="Riley R."/>
            <person name="LaButti K."/>
            <person name="Andreopoulos B."/>
            <person name="Lipzen A."/>
            <person name="Chen C."/>
            <person name="Yan M."/>
            <person name="Daum C."/>
            <person name="Ng V."/>
            <person name="Clum A."/>
            <person name="Steindorff A."/>
            <person name="Ohm R.A."/>
            <person name="Martin F."/>
            <person name="Silar P."/>
            <person name="Natvig D.O."/>
            <person name="Lalanne C."/>
            <person name="Gautier V."/>
            <person name="Ament-Velasquez S.L."/>
            <person name="Kruys A."/>
            <person name="Hutchinson M.I."/>
            <person name="Powell A.J."/>
            <person name="Barry K."/>
            <person name="Miller A.N."/>
            <person name="Grigoriev I.V."/>
            <person name="Debuchy R."/>
            <person name="Gladieux P."/>
            <person name="Hiltunen Thoren M."/>
            <person name="Johannesson H."/>
        </authorList>
    </citation>
    <scope>NUCLEOTIDE SEQUENCE</scope>
    <source>
        <strain evidence="2">CBS 532.94</strain>
    </source>
</reference>
<dbReference type="PANTHER" id="PTHR24148:SF78">
    <property type="entry name" value="HETEROKARYON INCOMPATIBILITY DOMAIN-CONTAINING PROTEIN"/>
    <property type="match status" value="1"/>
</dbReference>
<accession>A0AAN7H7X2</accession>
<dbReference type="Pfam" id="PF06985">
    <property type="entry name" value="HET"/>
    <property type="match status" value="1"/>
</dbReference>
<protein>
    <submittedName>
        <fullName evidence="2">Heterokaryon incompatibility protein-domain-containing protein</fullName>
    </submittedName>
</protein>
<organism evidence="2 3">
    <name type="scientific">Achaetomium macrosporum</name>
    <dbReference type="NCBI Taxonomy" id="79813"/>
    <lineage>
        <taxon>Eukaryota</taxon>
        <taxon>Fungi</taxon>
        <taxon>Dikarya</taxon>
        <taxon>Ascomycota</taxon>
        <taxon>Pezizomycotina</taxon>
        <taxon>Sordariomycetes</taxon>
        <taxon>Sordariomycetidae</taxon>
        <taxon>Sordariales</taxon>
        <taxon>Chaetomiaceae</taxon>
        <taxon>Achaetomium</taxon>
    </lineage>
</organism>
<sequence>MAYFYGTWCRLTKDKVYHIRLLRLAPGAYHDPSLGDLVEVSLAEVRGTYIALSYLFIDDKQLMIGANLNAALRQLRSETSATTAWVDAVCINQHDNVERNFQVRLMAEIYESVAMVFSWLGEATGDSATGIEVLNFLAGDCPFDNTSPWNCMPAQELILGLEDILQRTYFQRIWIVQEAAPGRRVRLQVGGLSVEWDAAKDARRFLARIKLLEVSPAWQAGWHLGSVDFRPLRELLEQAVAARARKGGAGTDGPQTVALLDVVHALHMQSTDPRDKIFGLMGLAQPGEVAGFVPDYSGTWEWTYQRLFHHVSRTVMQNPEETWNEDPYRKGEDNWVV</sequence>
<dbReference type="InterPro" id="IPR010730">
    <property type="entry name" value="HET"/>
</dbReference>
<evidence type="ECO:0000313" key="2">
    <source>
        <dbReference type="EMBL" id="KAK4239296.1"/>
    </source>
</evidence>
<reference evidence="2" key="2">
    <citation type="submission" date="2023-05" db="EMBL/GenBank/DDBJ databases">
        <authorList>
            <consortium name="Lawrence Berkeley National Laboratory"/>
            <person name="Steindorff A."/>
            <person name="Hensen N."/>
            <person name="Bonometti L."/>
            <person name="Westerberg I."/>
            <person name="Brannstrom I.O."/>
            <person name="Guillou S."/>
            <person name="Cros-Aarteil S."/>
            <person name="Calhoun S."/>
            <person name="Haridas S."/>
            <person name="Kuo A."/>
            <person name="Mondo S."/>
            <person name="Pangilinan J."/>
            <person name="Riley R."/>
            <person name="Labutti K."/>
            <person name="Andreopoulos B."/>
            <person name="Lipzen A."/>
            <person name="Chen C."/>
            <person name="Yanf M."/>
            <person name="Daum C."/>
            <person name="Ng V."/>
            <person name="Clum A."/>
            <person name="Ohm R."/>
            <person name="Martin F."/>
            <person name="Silar P."/>
            <person name="Natvig D."/>
            <person name="Lalanne C."/>
            <person name="Gautier V."/>
            <person name="Ament-Velasquez S.L."/>
            <person name="Kruys A."/>
            <person name="Hutchinson M.I."/>
            <person name="Powell A.J."/>
            <person name="Barry K."/>
            <person name="Miller A.N."/>
            <person name="Grigoriev I.V."/>
            <person name="Debuchy R."/>
            <person name="Gladieux P."/>
            <person name="Thoren M.H."/>
            <person name="Johannesson H."/>
        </authorList>
    </citation>
    <scope>NUCLEOTIDE SEQUENCE</scope>
    <source>
        <strain evidence="2">CBS 532.94</strain>
    </source>
</reference>
<dbReference type="EMBL" id="MU860067">
    <property type="protein sequence ID" value="KAK4239296.1"/>
    <property type="molecule type" value="Genomic_DNA"/>
</dbReference>
<dbReference type="PANTHER" id="PTHR24148">
    <property type="entry name" value="ANKYRIN REPEAT DOMAIN-CONTAINING PROTEIN 39 HOMOLOG-RELATED"/>
    <property type="match status" value="1"/>
</dbReference>
<name>A0AAN7H7X2_9PEZI</name>
<dbReference type="Proteomes" id="UP001303760">
    <property type="component" value="Unassembled WGS sequence"/>
</dbReference>
<comment type="caution">
    <text evidence="2">The sequence shown here is derived from an EMBL/GenBank/DDBJ whole genome shotgun (WGS) entry which is preliminary data.</text>
</comment>
<dbReference type="InterPro" id="IPR052895">
    <property type="entry name" value="HetReg/Transcr_Mod"/>
</dbReference>
<feature type="domain" description="Heterokaryon incompatibility" evidence="1">
    <location>
        <begin position="55"/>
        <end position="178"/>
    </location>
</feature>
<proteinExistence type="predicted"/>
<evidence type="ECO:0000259" key="1">
    <source>
        <dbReference type="Pfam" id="PF06985"/>
    </source>
</evidence>
<evidence type="ECO:0000313" key="3">
    <source>
        <dbReference type="Proteomes" id="UP001303760"/>
    </source>
</evidence>